<dbReference type="GO" id="GO:0016020">
    <property type="term" value="C:membrane"/>
    <property type="evidence" value="ECO:0007669"/>
    <property type="project" value="UniProtKB-SubCell"/>
</dbReference>
<name>A0AA39SK89_ACESA</name>
<dbReference type="PANTHER" id="PTHR48006:SF56">
    <property type="entry name" value="PROTEIN KINASE DOMAIN-CONTAINING PROTEIN"/>
    <property type="match status" value="1"/>
</dbReference>
<feature type="region of interest" description="Disordered" evidence="2">
    <location>
        <begin position="1"/>
        <end position="54"/>
    </location>
</feature>
<dbReference type="Proteomes" id="UP001168877">
    <property type="component" value="Unassembled WGS sequence"/>
</dbReference>
<sequence>MPTKGVAQPHPPRATHLSFALPRPNQPRKQNNPVQHQRRREPVQPQRDFASVIPETSRTKRILVPAKAGEESGGFIGGGFWCSRTGLSTCYSVSFISRNEGAYHPIELAKLKNLTQFRINDNNFNGRIPDFIQNWKGLRGLKIRGSGLKGPIPSSISVLKITRTIED</sequence>
<gene>
    <name evidence="3" type="ORF">LWI29_009211</name>
</gene>
<proteinExistence type="predicted"/>
<dbReference type="PANTHER" id="PTHR48006">
    <property type="entry name" value="LEUCINE-RICH REPEAT-CONTAINING PROTEIN DDB_G0281931-RELATED"/>
    <property type="match status" value="1"/>
</dbReference>
<keyword evidence="4" id="KW-1185">Reference proteome</keyword>
<reference evidence="3" key="2">
    <citation type="submission" date="2023-06" db="EMBL/GenBank/DDBJ databases">
        <authorList>
            <person name="Swenson N.G."/>
            <person name="Wegrzyn J.L."/>
            <person name="Mcevoy S.L."/>
        </authorList>
    </citation>
    <scope>NUCLEOTIDE SEQUENCE</scope>
    <source>
        <strain evidence="3">NS2018</strain>
        <tissue evidence="3">Leaf</tissue>
    </source>
</reference>
<dbReference type="InterPro" id="IPR051824">
    <property type="entry name" value="LRR_Rcpt-Like_S/T_Kinase"/>
</dbReference>
<dbReference type="Gene3D" id="3.80.10.10">
    <property type="entry name" value="Ribonuclease Inhibitor"/>
    <property type="match status" value="1"/>
</dbReference>
<evidence type="ECO:0000256" key="1">
    <source>
        <dbReference type="ARBA" id="ARBA00004479"/>
    </source>
</evidence>
<dbReference type="AlphaFoldDB" id="A0AA39SK89"/>
<protein>
    <submittedName>
        <fullName evidence="3">Uncharacterized protein</fullName>
    </submittedName>
</protein>
<dbReference type="GO" id="GO:0004674">
    <property type="term" value="F:protein serine/threonine kinase activity"/>
    <property type="evidence" value="ECO:0007669"/>
    <property type="project" value="TreeGrafter"/>
</dbReference>
<dbReference type="SUPFAM" id="SSF52058">
    <property type="entry name" value="L domain-like"/>
    <property type="match status" value="1"/>
</dbReference>
<dbReference type="EMBL" id="JAUESC010000003">
    <property type="protein sequence ID" value="KAK0599851.1"/>
    <property type="molecule type" value="Genomic_DNA"/>
</dbReference>
<reference evidence="3" key="1">
    <citation type="journal article" date="2022" name="Plant J.">
        <title>Strategies of tolerance reflected in two North American maple genomes.</title>
        <authorList>
            <person name="McEvoy S.L."/>
            <person name="Sezen U.U."/>
            <person name="Trouern-Trend A."/>
            <person name="McMahon S.M."/>
            <person name="Schaberg P.G."/>
            <person name="Yang J."/>
            <person name="Wegrzyn J.L."/>
            <person name="Swenson N.G."/>
        </authorList>
    </citation>
    <scope>NUCLEOTIDE SEQUENCE</scope>
    <source>
        <strain evidence="3">NS2018</strain>
    </source>
</reference>
<evidence type="ECO:0000256" key="2">
    <source>
        <dbReference type="SAM" id="MobiDB-lite"/>
    </source>
</evidence>
<dbReference type="InterPro" id="IPR032675">
    <property type="entry name" value="LRR_dom_sf"/>
</dbReference>
<evidence type="ECO:0000313" key="4">
    <source>
        <dbReference type="Proteomes" id="UP001168877"/>
    </source>
</evidence>
<accession>A0AA39SK89</accession>
<comment type="caution">
    <text evidence="3">The sequence shown here is derived from an EMBL/GenBank/DDBJ whole genome shotgun (WGS) entry which is preliminary data.</text>
</comment>
<organism evidence="3 4">
    <name type="scientific">Acer saccharum</name>
    <name type="common">Sugar maple</name>
    <dbReference type="NCBI Taxonomy" id="4024"/>
    <lineage>
        <taxon>Eukaryota</taxon>
        <taxon>Viridiplantae</taxon>
        <taxon>Streptophyta</taxon>
        <taxon>Embryophyta</taxon>
        <taxon>Tracheophyta</taxon>
        <taxon>Spermatophyta</taxon>
        <taxon>Magnoliopsida</taxon>
        <taxon>eudicotyledons</taxon>
        <taxon>Gunneridae</taxon>
        <taxon>Pentapetalae</taxon>
        <taxon>rosids</taxon>
        <taxon>malvids</taxon>
        <taxon>Sapindales</taxon>
        <taxon>Sapindaceae</taxon>
        <taxon>Hippocastanoideae</taxon>
        <taxon>Acereae</taxon>
        <taxon>Acer</taxon>
    </lineage>
</organism>
<comment type="subcellular location">
    <subcellularLocation>
        <location evidence="1">Membrane</location>
        <topology evidence="1">Single-pass type I membrane protein</topology>
    </subcellularLocation>
</comment>
<evidence type="ECO:0000313" key="3">
    <source>
        <dbReference type="EMBL" id="KAK0599851.1"/>
    </source>
</evidence>